<evidence type="ECO:0000313" key="3">
    <source>
        <dbReference type="EMBL" id="AEJ61797.1"/>
    </source>
</evidence>
<dbReference type="Pfam" id="PF02018">
    <property type="entry name" value="CBM_4_9"/>
    <property type="match status" value="1"/>
</dbReference>
<dbReference type="InterPro" id="IPR008979">
    <property type="entry name" value="Galactose-bd-like_sf"/>
</dbReference>
<dbReference type="AlphaFoldDB" id="G0GAH8"/>
<sequence>MKRALSVLGIILGVLVILFLAGCEEAGAGGGGGGEETQGFVPHGGTYALKVETGDAGWKTAWYYDIENHVSADQTYHYAVWVYQETGSDQQFTLTLKSSDGSTEHYNSVFYQQTVPSGEWTLLEADFTLDSATLGNPTDLYLESATNPITFYFDDFVITQNDTEVVTWDFEDGTEQGWQGNNATVTVVTAE</sequence>
<evidence type="ECO:0000259" key="2">
    <source>
        <dbReference type="Pfam" id="PF02018"/>
    </source>
</evidence>
<dbReference type="KEGG" id="stq:Spith_1535"/>
<dbReference type="InterPro" id="IPR003305">
    <property type="entry name" value="CenC_carb-bd"/>
</dbReference>
<dbReference type="Proteomes" id="UP000007254">
    <property type="component" value="Chromosome"/>
</dbReference>
<protein>
    <submittedName>
        <fullName evidence="3">Carbohydrate-binding CenC domain protein</fullName>
    </submittedName>
</protein>
<dbReference type="PROSITE" id="PS51257">
    <property type="entry name" value="PROKAR_LIPOPROTEIN"/>
    <property type="match status" value="1"/>
</dbReference>
<dbReference type="STRING" id="869211.Spith_1535"/>
<dbReference type="HOGENOM" id="CLU_1420674_0_0_12"/>
<dbReference type="Gene3D" id="2.60.120.260">
    <property type="entry name" value="Galactose-binding domain-like"/>
    <property type="match status" value="1"/>
</dbReference>
<proteinExistence type="predicted"/>
<keyword evidence="1" id="KW-0378">Hydrolase</keyword>
<name>G0GAH8_WINT7</name>
<gene>
    <name evidence="3" type="ordered locus">Spith_1535</name>
</gene>
<accession>G0GAH8</accession>
<dbReference type="OrthoDB" id="9806342at2"/>
<dbReference type="SUPFAM" id="SSF49785">
    <property type="entry name" value="Galactose-binding domain-like"/>
    <property type="match status" value="1"/>
</dbReference>
<keyword evidence="4" id="KW-1185">Reference proteome</keyword>
<reference evidence="3 4" key="1">
    <citation type="submission" date="2011-06" db="EMBL/GenBank/DDBJ databases">
        <title>The complete genome of Spirochaeta thermophila DSM 6578.</title>
        <authorList>
            <consortium name="US DOE Joint Genome Institute (JGI-PGF)"/>
            <person name="Lucas S."/>
            <person name="Lapidus A."/>
            <person name="Bruce D."/>
            <person name="Goodwin L."/>
            <person name="Pitluck S."/>
            <person name="Peters L."/>
            <person name="Kyrpides N."/>
            <person name="Mavromatis K."/>
            <person name="Ivanova N."/>
            <person name="Mikailova N."/>
            <person name="Pagani I."/>
            <person name="Chertkov O."/>
            <person name="Detter J.C."/>
            <person name="Tapia R."/>
            <person name="Han C."/>
            <person name="Land M."/>
            <person name="Hauser L."/>
            <person name="Markowitz V."/>
            <person name="Cheng J.-F."/>
            <person name="Hugenholtz P."/>
            <person name="Woyke T."/>
            <person name="Wu D."/>
            <person name="Spring S."/>
            <person name="Merkhoffer B."/>
            <person name="Schneider S."/>
            <person name="Klenk H.-P."/>
            <person name="Eisen J.A."/>
        </authorList>
    </citation>
    <scope>NUCLEOTIDE SEQUENCE [LARGE SCALE GENOMIC DNA]</scope>
    <source>
        <strain evidence="4">ATCC 700085 / DSM 6578 / Z-1203</strain>
    </source>
</reference>
<evidence type="ECO:0000313" key="4">
    <source>
        <dbReference type="Proteomes" id="UP000007254"/>
    </source>
</evidence>
<dbReference type="RefSeq" id="WP_014625128.1">
    <property type="nucleotide sequence ID" value="NC_017583.1"/>
</dbReference>
<organism evidence="3 4">
    <name type="scientific">Winmispira thermophila (strain ATCC 700085 / DSM 6578 / Z-1203)</name>
    <name type="common">Spirochaeta thermophila</name>
    <dbReference type="NCBI Taxonomy" id="869211"/>
    <lineage>
        <taxon>Bacteria</taxon>
        <taxon>Pseudomonadati</taxon>
        <taxon>Spirochaetota</taxon>
        <taxon>Spirochaetia</taxon>
        <taxon>Winmispirales</taxon>
        <taxon>Winmispiraceae</taxon>
        <taxon>Winmispira</taxon>
    </lineage>
</organism>
<dbReference type="EMBL" id="CP002903">
    <property type="protein sequence ID" value="AEJ61797.1"/>
    <property type="molecule type" value="Genomic_DNA"/>
</dbReference>
<feature type="domain" description="CBM-cenC" evidence="2">
    <location>
        <begin position="41"/>
        <end position="133"/>
    </location>
</feature>
<dbReference type="GO" id="GO:0016798">
    <property type="term" value="F:hydrolase activity, acting on glycosyl bonds"/>
    <property type="evidence" value="ECO:0007669"/>
    <property type="project" value="InterPro"/>
</dbReference>
<evidence type="ECO:0000256" key="1">
    <source>
        <dbReference type="ARBA" id="ARBA00022801"/>
    </source>
</evidence>